<keyword evidence="8" id="KW-1185">Reference proteome</keyword>
<evidence type="ECO:0000256" key="4">
    <source>
        <dbReference type="PIRSR" id="PIRSR005739-1"/>
    </source>
</evidence>
<protein>
    <recommendedName>
        <fullName evidence="9">Methyltransferase</fullName>
    </recommendedName>
</protein>
<dbReference type="SUPFAM" id="SSF46785">
    <property type="entry name" value="Winged helix' DNA-binding domain"/>
    <property type="match status" value="1"/>
</dbReference>
<dbReference type="InterPro" id="IPR036390">
    <property type="entry name" value="WH_DNA-bd_sf"/>
</dbReference>
<feature type="active site" description="Proton acceptor" evidence="4">
    <location>
        <position position="250"/>
    </location>
</feature>
<dbReference type="Gene3D" id="1.10.10.10">
    <property type="entry name" value="Winged helix-like DNA-binding domain superfamily/Winged helix DNA-binding domain"/>
    <property type="match status" value="1"/>
</dbReference>
<dbReference type="PANTHER" id="PTHR43712">
    <property type="entry name" value="PUTATIVE (AFU_ORTHOLOGUE AFUA_4G14580)-RELATED"/>
    <property type="match status" value="1"/>
</dbReference>
<dbReference type="Pfam" id="PF08100">
    <property type="entry name" value="Dimerisation"/>
    <property type="match status" value="1"/>
</dbReference>
<evidence type="ECO:0000259" key="6">
    <source>
        <dbReference type="Pfam" id="PF08100"/>
    </source>
</evidence>
<evidence type="ECO:0000256" key="3">
    <source>
        <dbReference type="ARBA" id="ARBA00022691"/>
    </source>
</evidence>
<dbReference type="Pfam" id="PF00891">
    <property type="entry name" value="Methyltransf_2"/>
    <property type="match status" value="1"/>
</dbReference>
<dbReference type="GO" id="GO:0032259">
    <property type="term" value="P:methylation"/>
    <property type="evidence" value="ECO:0007669"/>
    <property type="project" value="UniProtKB-KW"/>
</dbReference>
<dbReference type="PIRSF" id="PIRSF005739">
    <property type="entry name" value="O-mtase"/>
    <property type="match status" value="1"/>
</dbReference>
<dbReference type="CDD" id="cd02440">
    <property type="entry name" value="AdoMet_MTases"/>
    <property type="match status" value="1"/>
</dbReference>
<evidence type="ECO:0000256" key="2">
    <source>
        <dbReference type="ARBA" id="ARBA00022679"/>
    </source>
</evidence>
<dbReference type="InterPro" id="IPR029063">
    <property type="entry name" value="SAM-dependent_MTases_sf"/>
</dbReference>
<dbReference type="OrthoDB" id="582216at2"/>
<feature type="domain" description="O-methyltransferase C-terminal" evidence="5">
    <location>
        <begin position="136"/>
        <end position="322"/>
    </location>
</feature>
<comment type="caution">
    <text evidence="7">The sequence shown here is derived from an EMBL/GenBank/DDBJ whole genome shotgun (WGS) entry which is preliminary data.</text>
</comment>
<evidence type="ECO:0000313" key="7">
    <source>
        <dbReference type="EMBL" id="OXM69794.1"/>
    </source>
</evidence>
<dbReference type="InterPro" id="IPR036388">
    <property type="entry name" value="WH-like_DNA-bd_sf"/>
</dbReference>
<sequence length="343" mass="37125">MTAETSAGAGEVDAFTIIQLGTGYTRAKLVQSAVEIGLFGLLAKAPATEAEIRTALGIHPRIARDFLDAVVAIGLLLRDGERYRNSAGAQRFLVPGEPEYVGGFLELATVLYDAWSGLTATLRRGGPPPEYRPEDLYGDEPKNPEFFAKYVEGMDSANKNVAPELVSRIDWSRAGSFVDVGGCRGNVAAALVRAHPHLSGTVFDVTPTEPYFHEHMARLGTAGRVSFHVGDFFRDPLPPADVLIFGHVLHDWAPEDRRMLLGKAFDALPPGGSVVVYDRMIDDERTNLPNLLLSLNMIIGTPGGSEYTVGECHRWLGEAGFRVASTETLPTRDVLVVAGKPAR</sequence>
<dbReference type="RefSeq" id="WP_093947117.1">
    <property type="nucleotide sequence ID" value="NZ_NMUL01000007.1"/>
</dbReference>
<dbReference type="AlphaFoldDB" id="A0A229TFV2"/>
<reference evidence="8" key="1">
    <citation type="submission" date="2017-07" db="EMBL/GenBank/DDBJ databases">
        <title>Comparative genome mining reveals phylogenetic distribution patterns of secondary metabolites in Amycolatopsis.</title>
        <authorList>
            <person name="Adamek M."/>
            <person name="Alanjary M."/>
            <person name="Sales-Ortells H."/>
            <person name="Goodfellow M."/>
            <person name="Bull A.T."/>
            <person name="Kalinowski J."/>
            <person name="Ziemert N."/>
        </authorList>
    </citation>
    <scope>NUCLEOTIDE SEQUENCE [LARGE SCALE GENOMIC DNA]</scope>
    <source>
        <strain evidence="8">H5</strain>
    </source>
</reference>
<gene>
    <name evidence="7" type="ORF">CF165_09860</name>
</gene>
<dbReference type="Gene3D" id="3.40.50.150">
    <property type="entry name" value="Vaccinia Virus protein VP39"/>
    <property type="match status" value="1"/>
</dbReference>
<dbReference type="GO" id="GO:0046983">
    <property type="term" value="F:protein dimerization activity"/>
    <property type="evidence" value="ECO:0007669"/>
    <property type="project" value="InterPro"/>
</dbReference>
<dbReference type="PANTHER" id="PTHR43712:SF2">
    <property type="entry name" value="O-METHYLTRANSFERASE CICE"/>
    <property type="match status" value="1"/>
</dbReference>
<dbReference type="GO" id="GO:0008171">
    <property type="term" value="F:O-methyltransferase activity"/>
    <property type="evidence" value="ECO:0007669"/>
    <property type="project" value="InterPro"/>
</dbReference>
<dbReference type="SUPFAM" id="SSF53335">
    <property type="entry name" value="S-adenosyl-L-methionine-dependent methyltransferases"/>
    <property type="match status" value="1"/>
</dbReference>
<evidence type="ECO:0000256" key="1">
    <source>
        <dbReference type="ARBA" id="ARBA00022603"/>
    </source>
</evidence>
<dbReference type="InterPro" id="IPR012967">
    <property type="entry name" value="COMT_dimerisation"/>
</dbReference>
<organism evidence="7 8">
    <name type="scientific">Amycolatopsis vastitatis</name>
    <dbReference type="NCBI Taxonomy" id="1905142"/>
    <lineage>
        <taxon>Bacteria</taxon>
        <taxon>Bacillati</taxon>
        <taxon>Actinomycetota</taxon>
        <taxon>Actinomycetes</taxon>
        <taxon>Pseudonocardiales</taxon>
        <taxon>Pseudonocardiaceae</taxon>
        <taxon>Amycolatopsis</taxon>
    </lineage>
</organism>
<dbReference type="Proteomes" id="UP000215199">
    <property type="component" value="Unassembled WGS sequence"/>
</dbReference>
<evidence type="ECO:0000259" key="5">
    <source>
        <dbReference type="Pfam" id="PF00891"/>
    </source>
</evidence>
<keyword evidence="2" id="KW-0808">Transferase</keyword>
<evidence type="ECO:0000313" key="8">
    <source>
        <dbReference type="Proteomes" id="UP000215199"/>
    </source>
</evidence>
<dbReference type="InterPro" id="IPR001077">
    <property type="entry name" value="COMT_C"/>
</dbReference>
<name>A0A229TFV2_9PSEU</name>
<feature type="domain" description="O-methyltransferase dimerisation" evidence="6">
    <location>
        <begin position="20"/>
        <end position="94"/>
    </location>
</feature>
<dbReference type="EMBL" id="NMUL01000007">
    <property type="protein sequence ID" value="OXM69794.1"/>
    <property type="molecule type" value="Genomic_DNA"/>
</dbReference>
<evidence type="ECO:0008006" key="9">
    <source>
        <dbReference type="Google" id="ProtNLM"/>
    </source>
</evidence>
<keyword evidence="3" id="KW-0949">S-adenosyl-L-methionine</keyword>
<dbReference type="PROSITE" id="PS51683">
    <property type="entry name" value="SAM_OMT_II"/>
    <property type="match status" value="1"/>
</dbReference>
<proteinExistence type="predicted"/>
<accession>A0A229TFV2</accession>
<dbReference type="InterPro" id="IPR016461">
    <property type="entry name" value="COMT-like"/>
</dbReference>
<keyword evidence="1" id="KW-0489">Methyltransferase</keyword>